<gene>
    <name evidence="2" type="ORF">AC625_18190</name>
</gene>
<feature type="transmembrane region" description="Helical" evidence="1">
    <location>
        <begin position="275"/>
        <end position="294"/>
    </location>
</feature>
<dbReference type="OrthoDB" id="2614436at2"/>
<feature type="transmembrane region" description="Helical" evidence="1">
    <location>
        <begin position="61"/>
        <end position="80"/>
    </location>
</feature>
<feature type="transmembrane region" description="Helical" evidence="1">
    <location>
        <begin position="236"/>
        <end position="255"/>
    </location>
</feature>
<feature type="transmembrane region" description="Helical" evidence="1">
    <location>
        <begin position="148"/>
        <end position="170"/>
    </location>
</feature>
<feature type="transmembrane region" description="Helical" evidence="1">
    <location>
        <begin position="182"/>
        <end position="204"/>
    </location>
</feature>
<dbReference type="EMBL" id="LFZW01000001">
    <property type="protein sequence ID" value="KMY51234.1"/>
    <property type="molecule type" value="Genomic_DNA"/>
</dbReference>
<dbReference type="InterPro" id="IPR025450">
    <property type="entry name" value="YndJ-like"/>
</dbReference>
<protein>
    <recommendedName>
        <fullName evidence="4">YndJ-like protein</fullName>
    </recommendedName>
</protein>
<reference evidence="3" key="1">
    <citation type="submission" date="2015-07" db="EMBL/GenBank/DDBJ databases">
        <title>Genome sequencing project for genomic taxonomy and phylogenomics of Bacillus-like bacteria.</title>
        <authorList>
            <person name="Liu B."/>
            <person name="Wang J."/>
            <person name="Zhu Y."/>
            <person name="Liu G."/>
            <person name="Chen Q."/>
            <person name="Chen Z."/>
            <person name="Lan J."/>
            <person name="Che J."/>
            <person name="Ge C."/>
            <person name="Shi H."/>
            <person name="Pan Z."/>
            <person name="Liu X."/>
        </authorList>
    </citation>
    <scope>NUCLEOTIDE SEQUENCE [LARGE SCALE GENOMIC DNA]</scope>
    <source>
        <strain evidence="3">FJAT-27997</strain>
    </source>
</reference>
<feature type="transmembrane region" description="Helical" evidence="1">
    <location>
        <begin position="116"/>
        <end position="136"/>
    </location>
</feature>
<name>A0A0K9GX12_9BACI</name>
<sequence length="541" mass="61886">MKENLYQMNALKTSLPITLFLLVVFFGKGPWHVLLLTAAQIVYVPLTLKLIMTKGDWFSKFYPYISIPAYLSITLIQLTTNTEWDVLFAAIYLLFTFVVALYGLDRFLMIGFTHIEEFSINMAMMYLAMGGIWYFAYTANIDTGFTPMLTWLTAIHFHYSAFLLPFFVGFLGRVYKPQSYSLITSIILLAPMIVAVGITFSTVIELLSVIAYMIGIYGVIHLSCQAAFLRTLQKWLVCLSFAALGITILFSLLYASGNLFGSHSISIDFMLRFHGIVNAIGFALTGIIGWSISIPPTTAKWTFPISKITGKHVIGENILVEIGGNNHYQGLIDHMSLYEPDIDRQTLAPRIVDFYENTNEYRLFTKVKWQAWFKPVAIIYRLISRFVKQIDLPLSSRQIEMTGEIFAINDDKDGRANTRAWVRKIKGEVVFVALYSTHEKDRRTYMNISLPLPWSSMIGILELNQIGNELQLSSKKVHTPNADSGIYLAFKHWLVKLPIEEQFHVKETTDGILVANHIMWIFSIPFLKIEYHIYHHEDVHQ</sequence>
<dbReference type="STRING" id="1679170.AC625_18190"/>
<dbReference type="PATRIC" id="fig|1679170.3.peg.4129"/>
<evidence type="ECO:0000313" key="3">
    <source>
        <dbReference type="Proteomes" id="UP000037146"/>
    </source>
</evidence>
<evidence type="ECO:0008006" key="4">
    <source>
        <dbReference type="Google" id="ProtNLM"/>
    </source>
</evidence>
<organism evidence="2 3">
    <name type="scientific">Peribacillus loiseleuriae</name>
    <dbReference type="NCBI Taxonomy" id="1679170"/>
    <lineage>
        <taxon>Bacteria</taxon>
        <taxon>Bacillati</taxon>
        <taxon>Bacillota</taxon>
        <taxon>Bacilli</taxon>
        <taxon>Bacillales</taxon>
        <taxon>Bacillaceae</taxon>
        <taxon>Peribacillus</taxon>
    </lineage>
</organism>
<keyword evidence="1" id="KW-0812">Transmembrane</keyword>
<proteinExistence type="predicted"/>
<dbReference type="Pfam" id="PF14158">
    <property type="entry name" value="YndJ"/>
    <property type="match status" value="1"/>
</dbReference>
<comment type="caution">
    <text evidence="2">The sequence shown here is derived from an EMBL/GenBank/DDBJ whole genome shotgun (WGS) entry which is preliminary data.</text>
</comment>
<evidence type="ECO:0000313" key="2">
    <source>
        <dbReference type="EMBL" id="KMY51234.1"/>
    </source>
</evidence>
<feature type="transmembrane region" description="Helical" evidence="1">
    <location>
        <begin position="86"/>
        <end position="104"/>
    </location>
</feature>
<keyword evidence="1" id="KW-0472">Membrane</keyword>
<feature type="transmembrane region" description="Helical" evidence="1">
    <location>
        <begin position="9"/>
        <end position="27"/>
    </location>
</feature>
<evidence type="ECO:0000256" key="1">
    <source>
        <dbReference type="SAM" id="Phobius"/>
    </source>
</evidence>
<keyword evidence="3" id="KW-1185">Reference proteome</keyword>
<dbReference type="AlphaFoldDB" id="A0A0K9GX12"/>
<feature type="transmembrane region" description="Helical" evidence="1">
    <location>
        <begin position="210"/>
        <end position="229"/>
    </location>
</feature>
<accession>A0A0K9GX12</accession>
<keyword evidence="1" id="KW-1133">Transmembrane helix</keyword>
<dbReference type="Proteomes" id="UP000037146">
    <property type="component" value="Unassembled WGS sequence"/>
</dbReference>